<dbReference type="InterPro" id="IPR000595">
    <property type="entry name" value="cNMP-bd_dom"/>
</dbReference>
<proteinExistence type="predicted"/>
<dbReference type="InterPro" id="IPR014710">
    <property type="entry name" value="RmlC-like_jellyroll"/>
</dbReference>
<dbReference type="PROSITE" id="PS50042">
    <property type="entry name" value="CNMP_BINDING_3"/>
    <property type="match status" value="1"/>
</dbReference>
<feature type="domain" description="Cyclic nucleotide-binding" evidence="1">
    <location>
        <begin position="14"/>
        <end position="117"/>
    </location>
</feature>
<dbReference type="Gene3D" id="2.60.120.10">
    <property type="entry name" value="Jelly Rolls"/>
    <property type="match status" value="1"/>
</dbReference>
<reference evidence="2" key="1">
    <citation type="submission" date="2022-09" db="EMBL/GenBank/DDBJ databases">
        <title>Aureispira anguillicida sp. nov., isolated from Leptocephalus of Japanese eel Anguilla japonica.</title>
        <authorList>
            <person name="Yuasa K."/>
            <person name="Mekata T."/>
            <person name="Ikunari K."/>
        </authorList>
    </citation>
    <scope>NUCLEOTIDE SEQUENCE</scope>
    <source>
        <strain evidence="2">EL160426</strain>
    </source>
</reference>
<dbReference type="AlphaFoldDB" id="A0A916DRK2"/>
<protein>
    <submittedName>
        <fullName evidence="2">Crp/Fnr family transcriptional regulator</fullName>
    </submittedName>
</protein>
<dbReference type="EMBL" id="AP026867">
    <property type="protein sequence ID" value="BDS11316.1"/>
    <property type="molecule type" value="Genomic_DNA"/>
</dbReference>
<evidence type="ECO:0000259" key="1">
    <source>
        <dbReference type="PROSITE" id="PS50042"/>
    </source>
</evidence>
<dbReference type="SUPFAM" id="SSF51206">
    <property type="entry name" value="cAMP-binding domain-like"/>
    <property type="match status" value="1"/>
</dbReference>
<gene>
    <name evidence="2" type="ORF">AsAng_0020280</name>
</gene>
<dbReference type="Proteomes" id="UP001060919">
    <property type="component" value="Chromosome"/>
</dbReference>
<dbReference type="KEGG" id="aup:AsAng_0020280"/>
<dbReference type="Pfam" id="PF00027">
    <property type="entry name" value="cNMP_binding"/>
    <property type="match status" value="1"/>
</dbReference>
<organism evidence="2 3">
    <name type="scientific">Aureispira anguillae</name>
    <dbReference type="NCBI Taxonomy" id="2864201"/>
    <lineage>
        <taxon>Bacteria</taxon>
        <taxon>Pseudomonadati</taxon>
        <taxon>Bacteroidota</taxon>
        <taxon>Saprospiria</taxon>
        <taxon>Saprospirales</taxon>
        <taxon>Saprospiraceae</taxon>
        <taxon>Aureispira</taxon>
    </lineage>
</organism>
<accession>A0A916DRK2</accession>
<evidence type="ECO:0000313" key="2">
    <source>
        <dbReference type="EMBL" id="BDS11316.1"/>
    </source>
</evidence>
<dbReference type="RefSeq" id="WP_264792507.1">
    <property type="nucleotide sequence ID" value="NZ_AP026867.1"/>
</dbReference>
<sequence>MEELKEQLKKYLLRYVKFSDQEIAIIYKALTVKTYNKKDFLLREGQICRQYFFLTKGLVRSFYIDEKGTEKITEFAIENWWLTEIESLKMECPSMVNIQAVEKTSVLCLSKTNLETLYRTIPKLERFFRLITENKLIAIQRRANFFMKRNSKERYEFFISRLAHFAQRVPQYMVASYLEITPEYLSELRKIKR</sequence>
<name>A0A916DRK2_9BACT</name>
<dbReference type="CDD" id="cd00038">
    <property type="entry name" value="CAP_ED"/>
    <property type="match status" value="1"/>
</dbReference>
<evidence type="ECO:0000313" key="3">
    <source>
        <dbReference type="Proteomes" id="UP001060919"/>
    </source>
</evidence>
<dbReference type="InterPro" id="IPR018490">
    <property type="entry name" value="cNMP-bd_dom_sf"/>
</dbReference>
<keyword evidence="3" id="KW-1185">Reference proteome</keyword>